<dbReference type="Pfam" id="PF05036">
    <property type="entry name" value="SPOR"/>
    <property type="match status" value="1"/>
</dbReference>
<evidence type="ECO:0000256" key="1">
    <source>
        <dbReference type="SAM" id="MobiDB-lite"/>
    </source>
</evidence>
<reference evidence="5" key="2">
    <citation type="submission" date="2019-01" db="EMBL/GenBank/DDBJ databases">
        <title>Genome sequence of Desulfonema ishimotonii strain Tokyo 01.</title>
        <authorList>
            <person name="Fukui M."/>
        </authorList>
    </citation>
    <scope>NUCLEOTIDE SEQUENCE [LARGE SCALE GENOMIC DNA]</scope>
    <source>
        <strain evidence="5">Tokyo 01</strain>
    </source>
</reference>
<dbReference type="Proteomes" id="UP000288096">
    <property type="component" value="Unassembled WGS sequence"/>
</dbReference>
<dbReference type="AlphaFoldDB" id="A0A401FYT0"/>
<dbReference type="InterPro" id="IPR036680">
    <property type="entry name" value="SPOR-like_sf"/>
</dbReference>
<organism evidence="4 5">
    <name type="scientific">Desulfonema ishimotonii</name>
    <dbReference type="NCBI Taxonomy" id="45657"/>
    <lineage>
        <taxon>Bacteria</taxon>
        <taxon>Pseudomonadati</taxon>
        <taxon>Thermodesulfobacteriota</taxon>
        <taxon>Desulfobacteria</taxon>
        <taxon>Desulfobacterales</taxon>
        <taxon>Desulfococcaceae</taxon>
        <taxon>Desulfonema</taxon>
    </lineage>
</organism>
<reference evidence="5" key="1">
    <citation type="submission" date="2017-11" db="EMBL/GenBank/DDBJ databases">
        <authorList>
            <person name="Watanabe M."/>
            <person name="Kojima H."/>
        </authorList>
    </citation>
    <scope>NUCLEOTIDE SEQUENCE [LARGE SCALE GENOMIC DNA]</scope>
    <source>
        <strain evidence="5">Tokyo 01</strain>
    </source>
</reference>
<feature type="region of interest" description="Disordered" evidence="1">
    <location>
        <begin position="44"/>
        <end position="70"/>
    </location>
</feature>
<dbReference type="EMBL" id="BEXT01000001">
    <property type="protein sequence ID" value="GBC62128.1"/>
    <property type="molecule type" value="Genomic_DNA"/>
</dbReference>
<keyword evidence="5" id="KW-1185">Reference proteome</keyword>
<protein>
    <recommendedName>
        <fullName evidence="3">SPOR domain-containing protein</fullName>
    </recommendedName>
</protein>
<keyword evidence="2" id="KW-0812">Transmembrane</keyword>
<name>A0A401FYT0_9BACT</name>
<dbReference type="Gene3D" id="3.30.70.1070">
    <property type="entry name" value="Sporulation related repeat"/>
    <property type="match status" value="1"/>
</dbReference>
<evidence type="ECO:0000313" key="5">
    <source>
        <dbReference type="Proteomes" id="UP000288096"/>
    </source>
</evidence>
<evidence type="ECO:0000256" key="2">
    <source>
        <dbReference type="SAM" id="Phobius"/>
    </source>
</evidence>
<keyword evidence="2" id="KW-0472">Membrane</keyword>
<feature type="domain" description="SPOR" evidence="3">
    <location>
        <begin position="233"/>
        <end position="316"/>
    </location>
</feature>
<evidence type="ECO:0000313" key="4">
    <source>
        <dbReference type="EMBL" id="GBC62128.1"/>
    </source>
</evidence>
<proteinExistence type="predicted"/>
<feature type="transmembrane region" description="Helical" evidence="2">
    <location>
        <begin position="15"/>
        <end position="38"/>
    </location>
</feature>
<dbReference type="InterPro" id="IPR007730">
    <property type="entry name" value="SPOR-like_dom"/>
</dbReference>
<evidence type="ECO:0000259" key="3">
    <source>
        <dbReference type="PROSITE" id="PS51724"/>
    </source>
</evidence>
<gene>
    <name evidence="4" type="ORF">DENIS_3091</name>
</gene>
<sequence>MTDAIFLDRERKKTLLRAAIALAILLFIAGWLSALVFMPSERGREDAPPKIPVPADPVAESPETKIPDARPVRPADLRKTEKLNRVLRLIFSMPETSEKFGFTVLADGFWNEKTGNSLIRSFAVAQDQNGHQHISYVVLAEIIPEKATAREYASALKAQGHESVYILPVSESDAPESFAVMLGDYDTSADAVTKAEQFRADAPETPAPLVAYISPISEKRLSAYAIPIQAERPPVLPPYAIRLASYRSLESARKGIFRFSRNGLSVYIVEDRSGKKVWWRIFMGRYATAEEAKQARKENFAKIRKATGRSDAMVEKMPADDLAWSVVEEIPATER</sequence>
<comment type="caution">
    <text evidence="4">The sequence shown here is derived from an EMBL/GenBank/DDBJ whole genome shotgun (WGS) entry which is preliminary data.</text>
</comment>
<dbReference type="SUPFAM" id="SSF110997">
    <property type="entry name" value="Sporulation related repeat"/>
    <property type="match status" value="1"/>
</dbReference>
<dbReference type="RefSeq" id="WP_124329327.1">
    <property type="nucleotide sequence ID" value="NZ_BEXT01000001.1"/>
</dbReference>
<accession>A0A401FYT0</accession>
<dbReference type="GO" id="GO:0042834">
    <property type="term" value="F:peptidoglycan binding"/>
    <property type="evidence" value="ECO:0007669"/>
    <property type="project" value="InterPro"/>
</dbReference>
<dbReference type="PROSITE" id="PS51724">
    <property type="entry name" value="SPOR"/>
    <property type="match status" value="1"/>
</dbReference>
<keyword evidence="2" id="KW-1133">Transmembrane helix</keyword>